<feature type="region of interest" description="Disordered" evidence="1">
    <location>
        <begin position="1"/>
        <end position="27"/>
    </location>
</feature>
<proteinExistence type="predicted"/>
<dbReference type="Proteomes" id="UP001054821">
    <property type="component" value="Chromosome 1"/>
</dbReference>
<organism evidence="2 3">
    <name type="scientific">Prunus dulcis</name>
    <name type="common">Almond</name>
    <name type="synonym">Amygdalus dulcis</name>
    <dbReference type="NCBI Taxonomy" id="3755"/>
    <lineage>
        <taxon>Eukaryota</taxon>
        <taxon>Viridiplantae</taxon>
        <taxon>Streptophyta</taxon>
        <taxon>Embryophyta</taxon>
        <taxon>Tracheophyta</taxon>
        <taxon>Spermatophyta</taxon>
        <taxon>Magnoliopsida</taxon>
        <taxon>eudicotyledons</taxon>
        <taxon>Gunneridae</taxon>
        <taxon>Pentapetalae</taxon>
        <taxon>rosids</taxon>
        <taxon>fabids</taxon>
        <taxon>Rosales</taxon>
        <taxon>Rosaceae</taxon>
        <taxon>Amygdaloideae</taxon>
        <taxon>Amygdaleae</taxon>
        <taxon>Prunus</taxon>
    </lineage>
</organism>
<name>A0AAD5F5F3_PRUDU</name>
<keyword evidence="3" id="KW-1185">Reference proteome</keyword>
<dbReference type="EMBL" id="JAJFAZ020000001">
    <property type="protein sequence ID" value="KAI5353808.1"/>
    <property type="molecule type" value="Genomic_DNA"/>
</dbReference>
<protein>
    <submittedName>
        <fullName evidence="2">Uncharacterized protein</fullName>
    </submittedName>
</protein>
<accession>A0AAD5F5F3</accession>
<evidence type="ECO:0000313" key="3">
    <source>
        <dbReference type="Proteomes" id="UP001054821"/>
    </source>
</evidence>
<evidence type="ECO:0000256" key="1">
    <source>
        <dbReference type="SAM" id="MobiDB-lite"/>
    </source>
</evidence>
<comment type="caution">
    <text evidence="2">The sequence shown here is derived from an EMBL/GenBank/DDBJ whole genome shotgun (WGS) entry which is preliminary data.</text>
</comment>
<dbReference type="AlphaFoldDB" id="A0AAD5F5F3"/>
<reference evidence="2 3" key="1">
    <citation type="journal article" date="2022" name="G3 (Bethesda)">
        <title>Whole-genome sequence and methylome profiling of the almond [Prunus dulcis (Mill.) D.A. Webb] cultivar 'Nonpareil'.</title>
        <authorList>
            <person name="D'Amico-Willman K.M."/>
            <person name="Ouma W.Z."/>
            <person name="Meulia T."/>
            <person name="Sideli G.M."/>
            <person name="Gradziel T.M."/>
            <person name="Fresnedo-Ramirez J."/>
        </authorList>
    </citation>
    <scope>NUCLEOTIDE SEQUENCE [LARGE SCALE GENOMIC DNA]</scope>
    <source>
        <strain evidence="2">Clone GOH B32 T37-40</strain>
    </source>
</reference>
<gene>
    <name evidence="2" type="ORF">L3X38_006702</name>
</gene>
<sequence length="172" mass="19646">MDHNLTPNPTISITEGGETETEAKSPNSLPADLVHGIQQCQRNTMFWKKLHADIVSKIVEGQARWGVIKNRTIRCRYHARMHLLHIKRMKEKIELAPATAIMVFKESEAMAKLKQEQVERGFELFRKFAIIVDPAGNWAKITVAGVMNFMGRGHRTGIVCNFEFVNSREMEL</sequence>
<evidence type="ECO:0000313" key="2">
    <source>
        <dbReference type="EMBL" id="KAI5353808.1"/>
    </source>
</evidence>